<feature type="region of interest" description="Disordered" evidence="2">
    <location>
        <begin position="1596"/>
        <end position="1637"/>
    </location>
</feature>
<protein>
    <recommendedName>
        <fullName evidence="3">VPS9 domain-containing protein</fullName>
    </recommendedName>
</protein>
<feature type="compositionally biased region" description="Basic and acidic residues" evidence="2">
    <location>
        <begin position="245"/>
        <end position="256"/>
    </location>
</feature>
<feature type="compositionally biased region" description="Low complexity" evidence="2">
    <location>
        <begin position="460"/>
        <end position="475"/>
    </location>
</feature>
<feature type="compositionally biased region" description="Polar residues" evidence="2">
    <location>
        <begin position="1161"/>
        <end position="1172"/>
    </location>
</feature>
<feature type="compositionally biased region" description="Polar residues" evidence="2">
    <location>
        <begin position="1316"/>
        <end position="1335"/>
    </location>
</feature>
<feature type="region of interest" description="Disordered" evidence="2">
    <location>
        <begin position="425"/>
        <end position="475"/>
    </location>
</feature>
<feature type="region of interest" description="Disordered" evidence="2">
    <location>
        <begin position="1673"/>
        <end position="1693"/>
    </location>
</feature>
<feature type="region of interest" description="Disordered" evidence="2">
    <location>
        <begin position="2079"/>
        <end position="2159"/>
    </location>
</feature>
<accession>A0A9P8AAT4</accession>
<name>A0A9P8AAT4_MORAP</name>
<feature type="compositionally biased region" description="Low complexity" evidence="2">
    <location>
        <begin position="1753"/>
        <end position="1763"/>
    </location>
</feature>
<feature type="domain" description="VPS9" evidence="3">
    <location>
        <begin position="818"/>
        <end position="978"/>
    </location>
</feature>
<feature type="compositionally biased region" description="Polar residues" evidence="2">
    <location>
        <begin position="1965"/>
        <end position="1974"/>
    </location>
</feature>
<dbReference type="PANTHER" id="PTHR24170">
    <property type="entry name" value="ANKYRIN REPEAT DOMAIN-CONTAINING PROTEIN 27"/>
    <property type="match status" value="1"/>
</dbReference>
<feature type="region of interest" description="Disordered" evidence="2">
    <location>
        <begin position="1742"/>
        <end position="1816"/>
    </location>
</feature>
<feature type="compositionally biased region" description="Low complexity" evidence="2">
    <location>
        <begin position="31"/>
        <end position="43"/>
    </location>
</feature>
<comment type="caution">
    <text evidence="4">The sequence shown here is derived from an EMBL/GenBank/DDBJ whole genome shotgun (WGS) entry which is preliminary data.</text>
</comment>
<feature type="compositionally biased region" description="Polar residues" evidence="2">
    <location>
        <begin position="1742"/>
        <end position="1752"/>
    </location>
</feature>
<sequence>MARNEAPEPRTRSNSLSAAWSFLWRSSNAKQTQQHSNSQSHSSPRSAKHHTIREEEEDDEDRALGKGITRKVLPQQRRSTSSVHSSPASSSRTSPKIEPKRFSAGTTEPQHSPLERIAIHNNNINQALASTVHHSVSPMSLPPENKSANQRDGSSDSSASQTPASKGWQLSDSGSLFGHEEASLSKQTTPATRSGRLGLIAPSNGCESESADSAGHSTTTTGAHRSSSPPSCCSVSSLSCPSPPSDKEAAVPETRSKAIRTTKSIRPDPFGSSPPRVPAVGLGLTGIQGPEEPSSESLSTLPAPSSGPSYFDITPSSISVNAVPSHPRKSTGFTTKTPGRRAKRTPAHSISSTITNGGSTTPRRISCANMDTASQNSASYLDEQDVEIDENSFYAHLQKMQERYLAQQEPGWLRTQHAILQAKHKIPGPGSHHHDSKGALFGKKSSLAPGPQPFLSRIQSGSSSPSGSEYSSSPSFYPPLHQQRLPFSEASSPQRHQPIQPFNCFQPGNVICVPRERSLGGLSFHKRFVETHILTPSPYFRGQYLTLDHKVVEIDKEYVREISGFANPRSVQILSEETVYHGTSPKPTRVLMLDRPLEGDGVVMTRPLDGPVMPSMRQFTSDMAFLESFPELNRALRDFNNLCQEFENTYVYIRGFAAYTLDKLRLIYEKAYRDCLGDSVKLQKMLMRGVQAEQDCFAELVENVVLGKLYHKLYIRSLVPCYAQRDIEVDKTIARYHRYLFSLGGHRGIDGGACLASTDGPLLQEALRKLGLSEKMQSMRVDHALEGAAGLFRAWDQENDDEVDQRSMLSSLQESEQERKRRQLRESLRVFVQDSKPKADKRSSIQSHEGRDGNGDGENEDDDEDEGEDAVWNTPLEKVHCIKRALDVIAAVAEDHLMNGHGAGFVQKKRSEVSVTTDDFIPLLAIAIVQARMMRLGSNLFYLQRFRINTPKSDMSFALVTFEASVEFLKTDPLGLLGPDQSRPSSSVGFNPVTTESPSTPHIDVEINSSTDDTQLLPWGTPSHTGWGFSPPKASSFTPALEVLTPRFETSALTSTTAEPSPSRPPLATGHSYQSPQQSQPQRHSRSTSMNIDDRFRRMTHAEDAGSGSSNNSSWSRSPMLGPRFMSGANSPLGATSPTYGLGCTPTDTTHSAPSRRRSHQLQPSPQRHSISNGQAQMFSHSPHFDHHRISLEQGRETMNRSTFLPLQSPHMTPQLVVKPQIMLPPPTTPPMSGQNTSGRARPMSMIVVGGLASSGYSSSYTGPGGMSSSRNKSHTSNQSSPATSPRLGTGSGNGQSSSRSNSLLSGSFPMFRANSMVTTTQRATPASNGSSAITQEGKGQAEPLSPVSPSASWTSRDPSSSSEHPVVLTESPVISAASTSPPAAAPTTAKGSRSRPNIPNRIRTSPSSTTSSISTPTTPSTFSATPTTTLLNSLSASAQLATPSTGSLGPAITRRSTIHTHDASSTSASGTSSAPGSVRSKNSSLGRKHSMRISLPKLAPSPSAPSTAFSRTTVTAATNATTRADVLEPSSAASVTDMFGMSSPSTGSAPMNVMSVKSAPEVPTLASLGRSGSAHHVRARSPAISMTSSPFAFSGLGRDSLPSPVTPQSPLNERNPKSLADSQRAEEQSVAATESPILSTVGLSTSLAVEEPRETTSFMSASKASVTSTRPVIRAPSLKSPPLAKSTSSSPSYTQLQFQFSERYTAPEIITLASPLTGSIVTPRQNHIAVPSGRMSSLVGGSSYTPSFQDPSSRSSSLSSSHLMRRSLDGSRPSTSQGCYGSHGNGSSFGSTPPGSEAQLHFPYYPQSSLPSTPTLRAHAQHPLAFDSNQYHSHSHHPHRHHQQQHLQQHQRQYSESAAPTSYLSSSLASPSYRHESFGRGVGVSPGSFEAGVHDCDSGDGGANRYVHRDIKHLSFPLGVNDFARSPSAMISRIPEQKEEQDHSETFVKGDGTHAADQGEGESTAATKGQDTVPSTLVLKDTVHVKMDSGKYVGQHSSHSNSASTSSNISVRSVTDHVTHGTAQDFDRSFLEELNIDSASMADDDHRSRRGSAISLRNAKSLGSFYLPAEKELAMTSSWNLEEDSGKQRRQSAAGSRRGSRMALSNGDLPCASSASSSTSTSFTSRTAMMARTGSDDPATLPISMESSQDRASRQRRKMMGDFLSELARVEDGDVLIGNGRDGVVSRQ</sequence>
<evidence type="ECO:0000313" key="5">
    <source>
        <dbReference type="Proteomes" id="UP000717515"/>
    </source>
</evidence>
<feature type="region of interest" description="Disordered" evidence="2">
    <location>
        <begin position="1259"/>
        <end position="1427"/>
    </location>
</feature>
<dbReference type="GO" id="GO:0005886">
    <property type="term" value="C:plasma membrane"/>
    <property type="evidence" value="ECO:0007669"/>
    <property type="project" value="TreeGrafter"/>
</dbReference>
<feature type="compositionally biased region" description="Low complexity" evidence="2">
    <location>
        <begin position="1997"/>
        <end position="2012"/>
    </location>
</feature>
<feature type="compositionally biased region" description="Acidic residues" evidence="2">
    <location>
        <begin position="855"/>
        <end position="868"/>
    </location>
</feature>
<feature type="compositionally biased region" description="Low complexity" evidence="2">
    <location>
        <begin position="226"/>
        <end position="240"/>
    </location>
</feature>
<evidence type="ECO:0000256" key="1">
    <source>
        <dbReference type="ARBA" id="ARBA00007428"/>
    </source>
</evidence>
<comment type="similarity">
    <text evidence="1">Belongs to the UPF0507 family.</text>
</comment>
<feature type="compositionally biased region" description="Polar residues" evidence="2">
    <location>
        <begin position="215"/>
        <end position="225"/>
    </location>
</feature>
<dbReference type="InterPro" id="IPR037191">
    <property type="entry name" value="VPS9_dom_sf"/>
</dbReference>
<feature type="compositionally biased region" description="Polar residues" evidence="2">
    <location>
        <begin position="982"/>
        <end position="1000"/>
    </location>
</feature>
<feature type="compositionally biased region" description="Low complexity" evidence="2">
    <location>
        <begin position="1846"/>
        <end position="1873"/>
    </location>
</feature>
<dbReference type="Gene3D" id="1.20.1050.80">
    <property type="entry name" value="VPS9 domain"/>
    <property type="match status" value="1"/>
</dbReference>
<gene>
    <name evidence="4" type="ORF">KVV02_007543</name>
</gene>
<dbReference type="Pfam" id="PF02204">
    <property type="entry name" value="VPS9"/>
    <property type="match status" value="1"/>
</dbReference>
<feature type="compositionally biased region" description="Basic residues" evidence="2">
    <location>
        <begin position="1834"/>
        <end position="1845"/>
    </location>
</feature>
<dbReference type="Proteomes" id="UP000717515">
    <property type="component" value="Unassembled WGS sequence"/>
</dbReference>
<feature type="region of interest" description="Disordered" evidence="2">
    <location>
        <begin position="804"/>
        <end position="823"/>
    </location>
</feature>
<feature type="region of interest" description="Disordered" evidence="2">
    <location>
        <begin position="1051"/>
        <end position="1089"/>
    </location>
</feature>
<evidence type="ECO:0000313" key="4">
    <source>
        <dbReference type="EMBL" id="KAG9325512.1"/>
    </source>
</evidence>
<evidence type="ECO:0000259" key="3">
    <source>
        <dbReference type="PROSITE" id="PS51205"/>
    </source>
</evidence>
<proteinExistence type="inferred from homology"/>
<dbReference type="GO" id="GO:0005770">
    <property type="term" value="C:late endosome"/>
    <property type="evidence" value="ECO:0007669"/>
    <property type="project" value="TreeGrafter"/>
</dbReference>
<feature type="region of interest" description="Disordered" evidence="2">
    <location>
        <begin position="1993"/>
        <end position="2012"/>
    </location>
</feature>
<feature type="region of interest" description="Disordered" evidence="2">
    <location>
        <begin position="25"/>
        <end position="363"/>
    </location>
</feature>
<feature type="region of interest" description="Disordered" evidence="2">
    <location>
        <begin position="1829"/>
        <end position="1880"/>
    </location>
</feature>
<feature type="compositionally biased region" description="Low complexity" evidence="2">
    <location>
        <begin position="2113"/>
        <end position="2132"/>
    </location>
</feature>
<feature type="compositionally biased region" description="Polar residues" evidence="2">
    <location>
        <begin position="1051"/>
        <end position="1060"/>
    </location>
</feature>
<evidence type="ECO:0000256" key="2">
    <source>
        <dbReference type="SAM" id="MobiDB-lite"/>
    </source>
</evidence>
<feature type="region of interest" description="Disordered" evidence="2">
    <location>
        <begin position="1935"/>
        <end position="1974"/>
    </location>
</feature>
<feature type="compositionally biased region" description="Low complexity" evidence="2">
    <location>
        <begin position="1295"/>
        <end position="1308"/>
    </location>
</feature>
<feature type="compositionally biased region" description="Low complexity" evidence="2">
    <location>
        <begin position="1106"/>
        <end position="1118"/>
    </location>
</feature>
<dbReference type="InterPro" id="IPR051248">
    <property type="entry name" value="UPF0507/Ank_repeat_27"/>
</dbReference>
<dbReference type="InterPro" id="IPR003123">
    <property type="entry name" value="VPS9"/>
</dbReference>
<feature type="compositionally biased region" description="Polar residues" evidence="2">
    <location>
        <begin position="1128"/>
        <end position="1139"/>
    </location>
</feature>
<feature type="compositionally biased region" description="Low complexity" evidence="2">
    <location>
        <begin position="155"/>
        <end position="165"/>
    </location>
</feature>
<dbReference type="PROSITE" id="PS51205">
    <property type="entry name" value="VPS9"/>
    <property type="match status" value="1"/>
</dbReference>
<feature type="compositionally biased region" description="Polar residues" evidence="2">
    <location>
        <begin position="120"/>
        <end position="138"/>
    </location>
</feature>
<dbReference type="GO" id="GO:0005085">
    <property type="term" value="F:guanyl-nucleotide exchange factor activity"/>
    <property type="evidence" value="ECO:0007669"/>
    <property type="project" value="TreeGrafter"/>
</dbReference>
<dbReference type="GO" id="GO:0005769">
    <property type="term" value="C:early endosome"/>
    <property type="evidence" value="ECO:0007669"/>
    <property type="project" value="TreeGrafter"/>
</dbReference>
<dbReference type="GO" id="GO:0000149">
    <property type="term" value="F:SNARE binding"/>
    <property type="evidence" value="ECO:0007669"/>
    <property type="project" value="TreeGrafter"/>
</dbReference>
<reference evidence="4" key="1">
    <citation type="submission" date="2021-07" db="EMBL/GenBank/DDBJ databases">
        <title>Draft genome of Mortierella alpina, strain LL118, isolated from an aspen leaf litter sample.</title>
        <authorList>
            <person name="Yang S."/>
            <person name="Vinatzer B.A."/>
        </authorList>
    </citation>
    <scope>NUCLEOTIDE SEQUENCE</scope>
    <source>
        <strain evidence="4">LL118</strain>
    </source>
</reference>
<feature type="compositionally biased region" description="Polar residues" evidence="2">
    <location>
        <begin position="1275"/>
        <end position="1284"/>
    </location>
</feature>
<feature type="compositionally biased region" description="Low complexity" evidence="2">
    <location>
        <begin position="77"/>
        <end position="94"/>
    </location>
</feature>
<dbReference type="PANTHER" id="PTHR24170:SF1">
    <property type="entry name" value="DOMAIN PROTEIN, PUTATIVE (AFU_ORTHOLOGUE AFUA_1G09870)-RELATED"/>
    <property type="match status" value="1"/>
</dbReference>
<feature type="compositionally biased region" description="Polar residues" evidence="2">
    <location>
        <begin position="1807"/>
        <end position="1816"/>
    </location>
</feature>
<feature type="compositionally biased region" description="Low complexity" evidence="2">
    <location>
        <begin position="1376"/>
        <end position="1390"/>
    </location>
</feature>
<feature type="region of interest" description="Disordered" evidence="2">
    <location>
        <begin position="1459"/>
        <end position="1511"/>
    </location>
</feature>
<feature type="compositionally biased region" description="Low complexity" evidence="2">
    <location>
        <begin position="290"/>
        <end position="306"/>
    </location>
</feature>
<dbReference type="SUPFAM" id="SSF109993">
    <property type="entry name" value="VPS9 domain"/>
    <property type="match status" value="1"/>
</dbReference>
<feature type="compositionally biased region" description="Low complexity" evidence="2">
    <location>
        <begin position="1495"/>
        <end position="1511"/>
    </location>
</feature>
<feature type="compositionally biased region" description="Basic and acidic residues" evidence="2">
    <location>
        <begin position="835"/>
        <end position="854"/>
    </location>
</feature>
<feature type="compositionally biased region" description="Low complexity" evidence="2">
    <location>
        <begin position="349"/>
        <end position="361"/>
    </location>
</feature>
<dbReference type="GO" id="GO:0097422">
    <property type="term" value="C:tubular endosome"/>
    <property type="evidence" value="ECO:0007669"/>
    <property type="project" value="TreeGrafter"/>
</dbReference>
<feature type="compositionally biased region" description="Polar residues" evidence="2">
    <location>
        <begin position="1348"/>
        <end position="1364"/>
    </location>
</feature>
<feature type="compositionally biased region" description="Low complexity" evidence="2">
    <location>
        <begin position="1464"/>
        <end position="1478"/>
    </location>
</feature>
<dbReference type="EMBL" id="JAIFTL010000039">
    <property type="protein sequence ID" value="KAG9325512.1"/>
    <property type="molecule type" value="Genomic_DNA"/>
</dbReference>
<feature type="region of interest" description="Disordered" evidence="2">
    <location>
        <begin position="1102"/>
        <end position="1172"/>
    </location>
</feature>
<dbReference type="GO" id="GO:0030133">
    <property type="term" value="C:transport vesicle"/>
    <property type="evidence" value="ECO:0007669"/>
    <property type="project" value="TreeGrafter"/>
</dbReference>
<feature type="compositionally biased region" description="Low complexity" evidence="2">
    <location>
        <begin position="1071"/>
        <end position="1082"/>
    </location>
</feature>
<dbReference type="GO" id="GO:0045022">
    <property type="term" value="P:early endosome to late endosome transport"/>
    <property type="evidence" value="ECO:0007669"/>
    <property type="project" value="TreeGrafter"/>
</dbReference>
<feature type="compositionally biased region" description="Low complexity" evidence="2">
    <location>
        <begin position="1259"/>
        <end position="1270"/>
    </location>
</feature>
<feature type="region of interest" description="Disordered" evidence="2">
    <location>
        <begin position="980"/>
        <end position="1006"/>
    </location>
</feature>
<feature type="compositionally biased region" description="Basic and acidic residues" evidence="2">
    <location>
        <begin position="1936"/>
        <end position="1955"/>
    </location>
</feature>
<feature type="compositionally biased region" description="Polar residues" evidence="2">
    <location>
        <begin position="1773"/>
        <end position="1795"/>
    </location>
</feature>
<feature type="compositionally biased region" description="Low complexity" evidence="2">
    <location>
        <begin position="1405"/>
        <end position="1427"/>
    </location>
</feature>
<organism evidence="4 5">
    <name type="scientific">Mortierella alpina</name>
    <name type="common">Oleaginous fungus</name>
    <name type="synonym">Mortierella renispora</name>
    <dbReference type="NCBI Taxonomy" id="64518"/>
    <lineage>
        <taxon>Eukaryota</taxon>
        <taxon>Fungi</taxon>
        <taxon>Fungi incertae sedis</taxon>
        <taxon>Mucoromycota</taxon>
        <taxon>Mortierellomycotina</taxon>
        <taxon>Mortierellomycetes</taxon>
        <taxon>Mortierellales</taxon>
        <taxon>Mortierellaceae</taxon>
        <taxon>Mortierella</taxon>
    </lineage>
</organism>
<feature type="region of interest" description="Disordered" evidence="2">
    <location>
        <begin position="832"/>
        <end position="868"/>
    </location>
</feature>